<dbReference type="GO" id="GO:0006397">
    <property type="term" value="P:mRNA processing"/>
    <property type="evidence" value="ECO:0007669"/>
    <property type="project" value="UniProtKB-KW"/>
</dbReference>
<dbReference type="InterPro" id="IPR034159">
    <property type="entry name" value="SF3B4_RRM2"/>
</dbReference>
<dbReference type="EMBL" id="MCFL01000025">
    <property type="protein sequence ID" value="ORZ34945.1"/>
    <property type="molecule type" value="Genomic_DNA"/>
</dbReference>
<dbReference type="Proteomes" id="UP000193411">
    <property type="component" value="Unassembled WGS sequence"/>
</dbReference>
<protein>
    <recommendedName>
        <fullName evidence="9">Splicing factor 3B subunit 4</fullName>
    </recommendedName>
</protein>
<name>A0A1Y2HK41_9FUNG</name>
<organism evidence="12 13">
    <name type="scientific">Catenaria anguillulae PL171</name>
    <dbReference type="NCBI Taxonomy" id="765915"/>
    <lineage>
        <taxon>Eukaryota</taxon>
        <taxon>Fungi</taxon>
        <taxon>Fungi incertae sedis</taxon>
        <taxon>Blastocladiomycota</taxon>
        <taxon>Blastocladiomycetes</taxon>
        <taxon>Blastocladiales</taxon>
        <taxon>Catenariaceae</taxon>
        <taxon>Catenaria</taxon>
    </lineage>
</organism>
<evidence type="ECO:0000256" key="7">
    <source>
        <dbReference type="ARBA" id="ARBA00023187"/>
    </source>
</evidence>
<dbReference type="GO" id="GO:0008380">
    <property type="term" value="P:RNA splicing"/>
    <property type="evidence" value="ECO:0007669"/>
    <property type="project" value="UniProtKB-KW"/>
</dbReference>
<comment type="caution">
    <text evidence="12">The sequence shown here is derived from an EMBL/GenBank/DDBJ whole genome shotgun (WGS) entry which is preliminary data.</text>
</comment>
<comment type="similarity">
    <text evidence="2">Belongs to the SF3B4 family.</text>
</comment>
<dbReference type="SMART" id="SM00360">
    <property type="entry name" value="RRM"/>
    <property type="match status" value="2"/>
</dbReference>
<dbReference type="OrthoDB" id="10259687at2759"/>
<evidence type="ECO:0000259" key="11">
    <source>
        <dbReference type="PROSITE" id="PS50102"/>
    </source>
</evidence>
<dbReference type="Pfam" id="PF00076">
    <property type="entry name" value="RRM_1"/>
    <property type="match status" value="2"/>
</dbReference>
<evidence type="ECO:0000256" key="1">
    <source>
        <dbReference type="ARBA" id="ARBA00004123"/>
    </source>
</evidence>
<dbReference type="FunFam" id="3.30.70.330:FF:000059">
    <property type="entry name" value="splicing factor 3B subunit 4"/>
    <property type="match status" value="1"/>
</dbReference>
<dbReference type="CDD" id="cd12334">
    <property type="entry name" value="RRM1_SF3B4"/>
    <property type="match status" value="1"/>
</dbReference>
<keyword evidence="13" id="KW-1185">Reference proteome</keyword>
<dbReference type="InterPro" id="IPR035979">
    <property type="entry name" value="RBD_domain_sf"/>
</dbReference>
<dbReference type="Gene3D" id="3.30.70.330">
    <property type="match status" value="2"/>
</dbReference>
<keyword evidence="4" id="KW-0747">Spliceosome</keyword>
<keyword evidence="7" id="KW-0508">mRNA splicing</keyword>
<dbReference type="InterPro" id="IPR000504">
    <property type="entry name" value="RRM_dom"/>
</dbReference>
<dbReference type="PANTHER" id="PTHR48030:SF3">
    <property type="entry name" value="SPLICING FACTOR 3B SUBUNIT 4"/>
    <property type="match status" value="1"/>
</dbReference>
<dbReference type="AlphaFoldDB" id="A0A1Y2HK41"/>
<dbReference type="CDD" id="cd12335">
    <property type="entry name" value="RRM2_SF3B4"/>
    <property type="match status" value="1"/>
</dbReference>
<accession>A0A1Y2HK41</accession>
<evidence type="ECO:0000313" key="13">
    <source>
        <dbReference type="Proteomes" id="UP000193411"/>
    </source>
</evidence>
<dbReference type="GO" id="GO:0071011">
    <property type="term" value="C:precatalytic spliceosome"/>
    <property type="evidence" value="ECO:0007669"/>
    <property type="project" value="TreeGrafter"/>
</dbReference>
<evidence type="ECO:0000313" key="12">
    <source>
        <dbReference type="EMBL" id="ORZ34945.1"/>
    </source>
</evidence>
<keyword evidence="6 10" id="KW-0694">RNA-binding</keyword>
<evidence type="ECO:0000256" key="4">
    <source>
        <dbReference type="ARBA" id="ARBA00022728"/>
    </source>
</evidence>
<comment type="subcellular location">
    <subcellularLocation>
        <location evidence="1">Nucleus</location>
    </subcellularLocation>
</comment>
<keyword evidence="5" id="KW-0677">Repeat</keyword>
<feature type="domain" description="RRM" evidence="11">
    <location>
        <begin position="99"/>
        <end position="178"/>
    </location>
</feature>
<evidence type="ECO:0000256" key="5">
    <source>
        <dbReference type="ARBA" id="ARBA00022737"/>
    </source>
</evidence>
<dbReference type="GO" id="GO:0048026">
    <property type="term" value="P:positive regulation of mRNA splicing, via spliceosome"/>
    <property type="evidence" value="ECO:0007669"/>
    <property type="project" value="TreeGrafter"/>
</dbReference>
<sequence length="298" mass="32198">MLNAHQERNQEATVYMGNLDDNVTDAIMWELMVQAGPVVNIHLPKDRVTMQHQGYGFCEFATEDDADYAIKIMNMIKLFGKPIRVNKASSDKKHMEVGATIFVGNLDPEVDEKMLFDAFSSFGVIVQPPKIARDPDSGASKGFAFVGYDSFEASDAAIEAMNGQHLMNRPMNVNYALKKDGKGERHGSAAERLIAAQARKNQVAQFAHTGVARPPPGMPAGAGYGGAPMGGRPGYAQPAGMHMPPPQHQQQQQAYPGMGAGYRGIAGKAVKGEGESLRRAVLNRNEMQVMNCCIAGCA</sequence>
<evidence type="ECO:0000256" key="8">
    <source>
        <dbReference type="ARBA" id="ARBA00023242"/>
    </source>
</evidence>
<dbReference type="PANTHER" id="PTHR48030">
    <property type="entry name" value="SPLICING FACTOR 3B SUBUNIT 4"/>
    <property type="match status" value="1"/>
</dbReference>
<dbReference type="FunFam" id="3.30.70.330:FF:000121">
    <property type="entry name" value="Splicing factor 3b subunit 4"/>
    <property type="match status" value="1"/>
</dbReference>
<keyword evidence="8" id="KW-0539">Nucleus</keyword>
<gene>
    <name evidence="12" type="ORF">BCR44DRAFT_1138276</name>
</gene>
<dbReference type="GO" id="GO:0003723">
    <property type="term" value="F:RNA binding"/>
    <property type="evidence" value="ECO:0007669"/>
    <property type="project" value="UniProtKB-UniRule"/>
</dbReference>
<dbReference type="GO" id="GO:0005730">
    <property type="term" value="C:nucleolus"/>
    <property type="evidence" value="ECO:0007669"/>
    <property type="project" value="TreeGrafter"/>
</dbReference>
<reference evidence="12 13" key="1">
    <citation type="submission" date="2016-07" db="EMBL/GenBank/DDBJ databases">
        <title>Pervasive Adenine N6-methylation of Active Genes in Fungi.</title>
        <authorList>
            <consortium name="DOE Joint Genome Institute"/>
            <person name="Mondo S.J."/>
            <person name="Dannebaum R.O."/>
            <person name="Kuo R.C."/>
            <person name="Labutti K."/>
            <person name="Haridas S."/>
            <person name="Kuo A."/>
            <person name="Salamov A."/>
            <person name="Ahrendt S.R."/>
            <person name="Lipzen A."/>
            <person name="Sullivan W."/>
            <person name="Andreopoulos W.B."/>
            <person name="Clum A."/>
            <person name="Lindquist E."/>
            <person name="Daum C."/>
            <person name="Ramamoorthy G.K."/>
            <person name="Gryganskyi A."/>
            <person name="Culley D."/>
            <person name="Magnuson J.K."/>
            <person name="James T.Y."/>
            <person name="O'Malley M.A."/>
            <person name="Stajich J.E."/>
            <person name="Spatafora J.W."/>
            <person name="Visel A."/>
            <person name="Grigoriev I.V."/>
        </authorList>
    </citation>
    <scope>NUCLEOTIDE SEQUENCE [LARGE SCALE GENOMIC DNA]</scope>
    <source>
        <strain evidence="12 13">PL171</strain>
    </source>
</reference>
<evidence type="ECO:0000256" key="10">
    <source>
        <dbReference type="PROSITE-ProRule" id="PRU00176"/>
    </source>
</evidence>
<dbReference type="PROSITE" id="PS50102">
    <property type="entry name" value="RRM"/>
    <property type="match status" value="2"/>
</dbReference>
<proteinExistence type="inferred from homology"/>
<dbReference type="SUPFAM" id="SSF54928">
    <property type="entry name" value="RNA-binding domain, RBD"/>
    <property type="match status" value="1"/>
</dbReference>
<keyword evidence="3" id="KW-0507">mRNA processing</keyword>
<dbReference type="InterPro" id="IPR012677">
    <property type="entry name" value="Nucleotide-bd_a/b_plait_sf"/>
</dbReference>
<evidence type="ECO:0000256" key="9">
    <source>
        <dbReference type="ARBA" id="ARBA00070533"/>
    </source>
</evidence>
<evidence type="ECO:0000256" key="3">
    <source>
        <dbReference type="ARBA" id="ARBA00022664"/>
    </source>
</evidence>
<dbReference type="InterPro" id="IPR052084">
    <property type="entry name" value="SF3B4_spliceosome_assoc"/>
</dbReference>
<dbReference type="GO" id="GO:0005686">
    <property type="term" value="C:U2 snRNP"/>
    <property type="evidence" value="ECO:0007669"/>
    <property type="project" value="TreeGrafter"/>
</dbReference>
<evidence type="ECO:0000256" key="2">
    <source>
        <dbReference type="ARBA" id="ARBA00008363"/>
    </source>
</evidence>
<dbReference type="STRING" id="765915.A0A1Y2HK41"/>
<evidence type="ECO:0000256" key="6">
    <source>
        <dbReference type="ARBA" id="ARBA00022884"/>
    </source>
</evidence>
<dbReference type="InterPro" id="IPR034158">
    <property type="entry name" value="SF3B4_RRM1"/>
</dbReference>
<feature type="domain" description="RRM" evidence="11">
    <location>
        <begin position="12"/>
        <end position="90"/>
    </location>
</feature>